<dbReference type="GO" id="GO:0016540">
    <property type="term" value="P:protein autoprocessing"/>
    <property type="evidence" value="ECO:0007669"/>
    <property type="project" value="UniProtKB-UniRule"/>
</dbReference>
<dbReference type="InterPro" id="IPR033179">
    <property type="entry name" value="PSD_type2_pro"/>
</dbReference>
<dbReference type="InterPro" id="IPR011992">
    <property type="entry name" value="EF-hand-dom_pair"/>
</dbReference>
<keyword evidence="6 12" id="KW-0472">Membrane</keyword>
<dbReference type="GO" id="GO:0004609">
    <property type="term" value="F:phosphatidylserine decarboxylase activity"/>
    <property type="evidence" value="ECO:0007669"/>
    <property type="project" value="UniProtKB-UniRule"/>
</dbReference>
<dbReference type="SUPFAM" id="SSF49562">
    <property type="entry name" value="C2 domain (Calcium/lipid-binding domain, CaLB)"/>
    <property type="match status" value="2"/>
</dbReference>
<comment type="function">
    <text evidence="12">Catalyzes the formation of phosphatidylethanolamine (PtdEtn) from phosphatidylserine (PtdSer). Plays a central role in phospholipid metabolism and in the interorganelle trafficking of phosphatidylserine.</text>
</comment>
<dbReference type="PANTHER" id="PTHR10067:SF17">
    <property type="entry name" value="PHOSPHATIDYLSERINE DECARBOXYLASE PROENZYME 2"/>
    <property type="match status" value="1"/>
</dbReference>
<dbReference type="Pfam" id="PF02666">
    <property type="entry name" value="PS_Dcarbxylase"/>
    <property type="match status" value="1"/>
</dbReference>
<feature type="modified residue" description="Pyruvic acid (Ser); by autocatalysis" evidence="12">
    <location>
        <position position="1012"/>
    </location>
</feature>
<proteinExistence type="inferred from homology"/>
<dbReference type="VEuPathDB" id="FungiDB:EYZ11_003009"/>
<feature type="compositionally biased region" description="Polar residues" evidence="13">
    <location>
        <begin position="1354"/>
        <end position="1363"/>
    </location>
</feature>
<keyword evidence="17" id="KW-1185">Reference proteome</keyword>
<feature type="region of interest" description="Disordered" evidence="13">
    <location>
        <begin position="1"/>
        <end position="35"/>
    </location>
</feature>
<dbReference type="CDD" id="cd04039">
    <property type="entry name" value="C2_PSD"/>
    <property type="match status" value="1"/>
</dbReference>
<dbReference type="GO" id="GO:0000139">
    <property type="term" value="C:Golgi membrane"/>
    <property type="evidence" value="ECO:0007669"/>
    <property type="project" value="UniProtKB-SubCell"/>
</dbReference>
<feature type="region of interest" description="Disordered" evidence="13">
    <location>
        <begin position="1763"/>
        <end position="1782"/>
    </location>
</feature>
<dbReference type="PANTHER" id="PTHR10067">
    <property type="entry name" value="PHOSPHATIDYLSERINE DECARBOXYLASE"/>
    <property type="match status" value="1"/>
</dbReference>
<evidence type="ECO:0000256" key="8">
    <source>
        <dbReference type="ARBA" id="ARBA00023209"/>
    </source>
</evidence>
<comment type="similarity">
    <text evidence="12">Belongs to the phosphatidylserine decarboxylase family. PSD-B subfamily. Eukaryotic type II sub-subfamily.</text>
</comment>
<protein>
    <recommendedName>
        <fullName evidence="12">Phosphatidylserine decarboxylase proenzyme 2</fullName>
        <ecNumber evidence="12">4.1.1.65</ecNumber>
    </recommendedName>
    <component>
        <recommendedName>
            <fullName evidence="12">Phosphatidylserine decarboxylase 2 beta chain</fullName>
        </recommendedName>
    </component>
    <component>
        <recommendedName>
            <fullName evidence="12">Phosphatidylserine decarboxylase 2 alpha chain</fullName>
        </recommendedName>
    </component>
</protein>
<dbReference type="InterPro" id="IPR002048">
    <property type="entry name" value="EF_hand_dom"/>
</dbReference>
<dbReference type="HAMAP" id="MF_00663">
    <property type="entry name" value="PS_decarb_PSD_B_type2"/>
    <property type="match status" value="1"/>
</dbReference>
<feature type="site" description="Cleavage (non-hydrolytic); by autocatalysis" evidence="12">
    <location>
        <begin position="1011"/>
        <end position="1012"/>
    </location>
</feature>
<feature type="domain" description="EF-hand" evidence="15">
    <location>
        <begin position="520"/>
        <end position="555"/>
    </location>
</feature>
<evidence type="ECO:0000259" key="14">
    <source>
        <dbReference type="PROSITE" id="PS50004"/>
    </source>
</evidence>
<comment type="catalytic activity">
    <reaction evidence="12">
        <text>a 1,2-diacyl-sn-glycero-3-phospho-L-serine + H(+) = a 1,2-diacyl-sn-glycero-3-phosphoethanolamine + CO2</text>
        <dbReference type="Rhea" id="RHEA:20828"/>
        <dbReference type="ChEBI" id="CHEBI:15378"/>
        <dbReference type="ChEBI" id="CHEBI:16526"/>
        <dbReference type="ChEBI" id="CHEBI:57262"/>
        <dbReference type="ChEBI" id="CHEBI:64612"/>
        <dbReference type="EC" id="4.1.1.65"/>
    </reaction>
</comment>
<evidence type="ECO:0000313" key="17">
    <source>
        <dbReference type="Proteomes" id="UP000308092"/>
    </source>
</evidence>
<dbReference type="Proteomes" id="UP000308092">
    <property type="component" value="Unassembled WGS sequence"/>
</dbReference>
<evidence type="ECO:0000256" key="7">
    <source>
        <dbReference type="ARBA" id="ARBA00023145"/>
    </source>
</evidence>
<feature type="compositionally biased region" description="Acidic residues" evidence="13">
    <location>
        <begin position="220"/>
        <end position="230"/>
    </location>
</feature>
<name>A0A4S3JPD4_9EURO</name>
<feature type="region of interest" description="Disordered" evidence="13">
    <location>
        <begin position="379"/>
        <end position="470"/>
    </location>
</feature>
<keyword evidence="12" id="KW-0333">Golgi apparatus</keyword>
<feature type="compositionally biased region" description="Polar residues" evidence="13">
    <location>
        <begin position="52"/>
        <end position="61"/>
    </location>
</feature>
<dbReference type="InterPro" id="IPR013218">
    <property type="entry name" value="Dsn1/Mis13"/>
</dbReference>
<accession>A0A4S3JPD4</accession>
<evidence type="ECO:0000256" key="9">
    <source>
        <dbReference type="ARBA" id="ARBA00023239"/>
    </source>
</evidence>
<feature type="active site" description="Charge relay system; for autoendoproteolytic cleavage activity" evidence="12">
    <location>
        <position position="867"/>
    </location>
</feature>
<feature type="compositionally biased region" description="Polar residues" evidence="13">
    <location>
        <begin position="386"/>
        <end position="399"/>
    </location>
</feature>
<feature type="region of interest" description="Disordered" evidence="13">
    <location>
        <begin position="205"/>
        <end position="239"/>
    </location>
</feature>
<dbReference type="CDD" id="cd04024">
    <property type="entry name" value="C2A_Synaptotagmin-like"/>
    <property type="match status" value="1"/>
</dbReference>
<comment type="domain">
    <text evidence="12">The C2 domains have an essential, but non-catalytic function. They may facilitate interactions with other proteins and are required for lipid transport function.</text>
</comment>
<dbReference type="GO" id="GO:0007059">
    <property type="term" value="P:chromosome segregation"/>
    <property type="evidence" value="ECO:0007669"/>
    <property type="project" value="InterPro"/>
</dbReference>
<keyword evidence="3 12" id="KW-0210">Decarboxylase</keyword>
<evidence type="ECO:0000313" key="16">
    <source>
        <dbReference type="EMBL" id="THC97529.1"/>
    </source>
</evidence>
<keyword evidence="12" id="KW-0967">Endosome</keyword>
<dbReference type="Pfam" id="PF00168">
    <property type="entry name" value="C2"/>
    <property type="match status" value="2"/>
</dbReference>
<feature type="region of interest" description="Disordered" evidence="13">
    <location>
        <begin position="1337"/>
        <end position="1567"/>
    </location>
</feature>
<feature type="region of interest" description="Disordered" evidence="13">
    <location>
        <begin position="1651"/>
        <end position="1670"/>
    </location>
</feature>
<dbReference type="STRING" id="1220188.A0A4S3JPD4"/>
<dbReference type="EMBL" id="SOSA01000072">
    <property type="protein sequence ID" value="THC97529.1"/>
    <property type="molecule type" value="Genomic_DNA"/>
</dbReference>
<dbReference type="SUPFAM" id="SSF47473">
    <property type="entry name" value="EF-hand"/>
    <property type="match status" value="1"/>
</dbReference>
<dbReference type="GO" id="GO:0010008">
    <property type="term" value="C:endosome membrane"/>
    <property type="evidence" value="ECO:0007669"/>
    <property type="project" value="UniProtKB-SubCell"/>
</dbReference>
<evidence type="ECO:0000256" key="4">
    <source>
        <dbReference type="ARBA" id="ARBA00022837"/>
    </source>
</evidence>
<gene>
    <name evidence="12" type="primary">PSD2</name>
    <name evidence="16" type="ORF">EYZ11_003009</name>
</gene>
<comment type="pathway">
    <text evidence="12">Phospholipid metabolism; phosphatidylethanolamine biosynthesis; phosphatidylethanolamine from CDP-diacylglycerol: step 2/2.</text>
</comment>
<dbReference type="FunFam" id="2.60.40.150:FF:000261">
    <property type="entry name" value="Phosphatidylserine decarboxylase proenzyme 2"/>
    <property type="match status" value="1"/>
</dbReference>
<dbReference type="Gene3D" id="2.60.40.150">
    <property type="entry name" value="C2 domain"/>
    <property type="match status" value="2"/>
</dbReference>
<keyword evidence="10 12" id="KW-1208">Phospholipid metabolism</keyword>
<evidence type="ECO:0000256" key="12">
    <source>
        <dbReference type="HAMAP-Rule" id="MF_03209"/>
    </source>
</evidence>
<dbReference type="GO" id="GO:0006646">
    <property type="term" value="P:phosphatidylethanolamine biosynthetic process"/>
    <property type="evidence" value="ECO:0007669"/>
    <property type="project" value="UniProtKB-UniRule"/>
</dbReference>
<dbReference type="InterPro" id="IPR033177">
    <property type="entry name" value="PSD-B"/>
</dbReference>
<keyword evidence="5 12" id="KW-0443">Lipid metabolism</keyword>
<dbReference type="InterPro" id="IPR003817">
    <property type="entry name" value="PS_Dcarbxylase"/>
</dbReference>
<keyword evidence="4" id="KW-0106">Calcium</keyword>
<dbReference type="FunFam" id="2.60.40.150:FF:000198">
    <property type="entry name" value="Phosphatidylserine decarboxylase proenzyme 2"/>
    <property type="match status" value="1"/>
</dbReference>
<feature type="region of interest" description="Disordered" evidence="13">
    <location>
        <begin position="52"/>
        <end position="73"/>
    </location>
</feature>
<evidence type="ECO:0000256" key="13">
    <source>
        <dbReference type="SAM" id="MobiDB-lite"/>
    </source>
</evidence>
<dbReference type="InterPro" id="IPR000008">
    <property type="entry name" value="C2_dom"/>
</dbReference>
<dbReference type="InterPro" id="IPR035892">
    <property type="entry name" value="C2_domain_sf"/>
</dbReference>
<evidence type="ECO:0000256" key="3">
    <source>
        <dbReference type="ARBA" id="ARBA00022793"/>
    </source>
</evidence>
<dbReference type="GO" id="GO:0051301">
    <property type="term" value="P:cell division"/>
    <property type="evidence" value="ECO:0007669"/>
    <property type="project" value="InterPro"/>
</dbReference>
<dbReference type="Pfam" id="PF08202">
    <property type="entry name" value="MIS13"/>
    <property type="match status" value="1"/>
</dbReference>
<feature type="compositionally biased region" description="Basic and acidic residues" evidence="13">
    <location>
        <begin position="1475"/>
        <end position="1485"/>
    </location>
</feature>
<feature type="compositionally biased region" description="Polar residues" evidence="13">
    <location>
        <begin position="1707"/>
        <end position="1728"/>
    </location>
</feature>
<comment type="caution">
    <text evidence="16">The sequence shown here is derived from an EMBL/GenBank/DDBJ whole genome shotgun (WGS) entry which is preliminary data.</text>
</comment>
<feature type="compositionally biased region" description="Polar residues" evidence="13">
    <location>
        <begin position="460"/>
        <end position="470"/>
    </location>
</feature>
<dbReference type="NCBIfam" id="TIGR00163">
    <property type="entry name" value="PS_decarb"/>
    <property type="match status" value="1"/>
</dbReference>
<feature type="active site" description="Charge relay system; for autoendoproteolytic cleavage activity" evidence="12">
    <location>
        <position position="1012"/>
    </location>
</feature>
<keyword evidence="7 12" id="KW-0865">Zymogen</keyword>
<dbReference type="InterPro" id="IPR018247">
    <property type="entry name" value="EF_Hand_1_Ca_BS"/>
</dbReference>
<comment type="pathway">
    <text evidence="1">Lipid metabolism.</text>
</comment>
<feature type="compositionally biased region" description="Polar residues" evidence="13">
    <location>
        <begin position="9"/>
        <end position="31"/>
    </location>
</feature>
<feature type="active site" description="Charge relay system; for autoendoproteolytic cleavage activity" evidence="12">
    <location>
        <position position="925"/>
    </location>
</feature>
<reference evidence="16 17" key="1">
    <citation type="submission" date="2019-03" db="EMBL/GenBank/DDBJ databases">
        <title>The genome sequence of a newly discovered highly antifungal drug resistant Aspergillus species, Aspergillus tanneri NIH 1004.</title>
        <authorList>
            <person name="Mounaud S."/>
            <person name="Singh I."/>
            <person name="Joardar V."/>
            <person name="Pakala S."/>
            <person name="Pakala S."/>
            <person name="Venepally P."/>
            <person name="Hoover J."/>
            <person name="Nierman W."/>
            <person name="Chung J."/>
            <person name="Losada L."/>
        </authorList>
    </citation>
    <scope>NUCLEOTIDE SEQUENCE [LARGE SCALE GENOMIC DNA]</scope>
    <source>
        <strain evidence="16 17">NIH1004</strain>
    </source>
</reference>
<comment type="cofactor">
    <cofactor evidence="12">
        <name>pyruvate</name>
        <dbReference type="ChEBI" id="CHEBI:15361"/>
    </cofactor>
    <text evidence="12">Binds 1 pyruvoyl group covalently per subunit.</text>
</comment>
<dbReference type="GO" id="GO:0005795">
    <property type="term" value="C:Golgi stack"/>
    <property type="evidence" value="ECO:0007669"/>
    <property type="project" value="UniProtKB-UniRule"/>
</dbReference>
<dbReference type="SMART" id="SM00239">
    <property type="entry name" value="C2"/>
    <property type="match status" value="2"/>
</dbReference>
<evidence type="ECO:0000259" key="15">
    <source>
        <dbReference type="PROSITE" id="PS50222"/>
    </source>
</evidence>
<dbReference type="UniPathway" id="UPA00558">
    <property type="reaction ID" value="UER00616"/>
</dbReference>
<organism evidence="16 17">
    <name type="scientific">Aspergillus tanneri</name>
    <dbReference type="NCBI Taxonomy" id="1220188"/>
    <lineage>
        <taxon>Eukaryota</taxon>
        <taxon>Fungi</taxon>
        <taxon>Dikarya</taxon>
        <taxon>Ascomycota</taxon>
        <taxon>Pezizomycotina</taxon>
        <taxon>Eurotiomycetes</taxon>
        <taxon>Eurotiomycetidae</taxon>
        <taxon>Eurotiales</taxon>
        <taxon>Aspergillaceae</taxon>
        <taxon>Aspergillus</taxon>
        <taxon>Aspergillus subgen. Circumdati</taxon>
    </lineage>
</organism>
<sequence>MVRLPIPQRLTSHLSTRSNASTPGQSRSTSPMRLPESKPLVLKVSVLRVGDNASQQKTIPQGRNLAPKDRNGRSDPYLIVTLGDARQSTPMIPKTLNPEWNVTFEMPVVGVPLLECICWDHDRFGKDYMGEFDIPLEEIFSPGEVYQQPQWYTLTSKRKTIKKKDSTVSGEILLQFSLIDTSNPTASPTDTYNKYKNLVCAGEEEDDFPQIPPLGLDGVDRDEETSDETDDPSKPEVVEKRRRRLRLARLKRKSIAARAYQFSGAGNGVQGIVFMEIVKVTDLPPERNVTRTSFDMDPFVVTSLGRKTLRTPVIRHNLNPVYNEKMVFQVMKHEQSYTIGFTVMDRDKFSGNDFVASAGFPLQTLVQAAPDADPETGLYKFLDSTLDPTGSEHSGSDNTAGIKIDISPSPSHNSLSNMSNKVRSRSSTASISAQSVQSAHSGQELSTSSPPAIVTEEGSSDSISNAPTMTNNGNYVASSLDSDGLQAYRIPLTLKNKERWEDKHSPLLVVKAKYMPYRALRQQFWRLMLRQYDADDSGRIDKVELTTMLDTLGSTLKESTIDSFFERFSVENEPCETMDLTFDQAVICLEDTLQALQIANRAGPKNHALTSSAISQESEDPSSCDEDIETSAAIPPTTAPQALAVPILASDQLAMDEELEPDDLGDERGEEHVIEIRECPLCHQPRLSKRSDADIITHIATCASRDWRQVDNLVMGGFVTSSQAQRKWYTKVITKISYGGYKLGANSANILVQDRITGQINEERMSVYVRLGIRLLYRGLKSREMEKKRIRKILKSMSVKQGKKYDDPASASQIQDFINFHQLDLSEVLLPLDKFKNFNEFFYRQLKPGARPCSAPNEPRIVVSPADCRSVVFDRMNEATGIWVKGREFSIDRLLGDAYPEDVQRYRNGALGIFRLAPQDYHRFHIPVDGVLGTPKTIGGEYYTVNPMAIRSALDVYGENVRVLVPIDSVAHGRVMVVCVGAMMVGSTVITRQGGEKVSRGDELGYFKFGGSTLLLLFEEGTIKFDSDLVGNSKGPLETLIRVGMSVGHSPDIPQFEPDMPKKPESLTSEDIQAARRRIEGSLAPLADGDGLYSVILVVMKLDHDRQRVGSPHPTRHYQNNRVLRRLARANPRQPDAGLYALLRKERFSIPQTVYESDLIVSSGRCQLRLVVESAPRTLRHVASPPPFFVTGLADRPSSQLRPREIRAPTTNSSERISTAQNSRLVESFLVVLCFGEVKFVKGYLKKRAAGSSQLLEQRGHSSQYHDCCLETSKEKSAKRLFPTFRQLFELLLLLLPTTPPLSLGPDMIVTVLATTTTKTERRQPLRQIDMVTSQAQARFVSSSSGKHDRIGTRASTRLSLTSQEKEENASRTKRKSSFDEDVDDFQFTRIKPKKAKPTVDAIPEVPQPLPEKSAPQQSPKRGRPPKKRQEPKPDSSGEVQNTIESKPKRQTRGAAKAALVEPETQPASATRSTRKGDHVEPVPKEKKRRKGRPSKSNDEPQQQNGFVSPEPPKAGTATIALPIADTPVMQRNKEMRGQTKSGKGNRRSSLGMRGRRASSLIDSGASNALPHKEVDTADFYKHIASDGLPEPRRMRQLLTWCATRALGEKPSGSSTEDASERLAARVIQEELLKDFSTNSELSNWFAREEVDSPSVVVKKPNPKNVQNTEKIKELEEQIQKLQKQKQALNALLRPPPSPSIKPASKQLDTAQNGQSGPPPSQAESNTNKRARSPEPDPIDLSLLEPSQQQLYALIDPNAATRHPDTELQKAQSSWEPNSLSTVTPSTISTRLSRIAAGLVPTLDSFAAGVHDIELYRAMSDSVSSRVLRICAERLDERDARNSLRRLAIEEEEGDHQNISIRQRPREDLGMILGALSRVERR</sequence>
<evidence type="ECO:0000256" key="1">
    <source>
        <dbReference type="ARBA" id="ARBA00005189"/>
    </source>
</evidence>
<feature type="active site" description="Schiff-base intermediate with substrate; via pyruvic acid; for decarboxylase activity" evidence="12">
    <location>
        <position position="1012"/>
    </location>
</feature>
<comment type="PTM">
    <text evidence="12">Is synthesized initially as an inactive proenzyme. Formation of the active enzyme involves a self-maturation process in which the active site pyruvoyl group is generated from an internal serine residue via an autocatalytic post-translational modification. Two non-identical subunits are generated from the proenzyme in this reaction, and the pyruvate is formed at the N-terminus of the alpha chain, which is derived from the carboxyl end of the proenzyme. The autoendoproteolytic cleavage occurs by a canonical serine protease mechanism, in which the side chain hydroxyl group of the serine supplies its oxygen atom to form the C-terminus of the beta chain, while the remainder of the serine residue undergoes an oxidative deamination to produce ammonia and the pyruvoyl prosthetic group on the alpha chain. During this reaction, the Ser that is part of the protease active site of the proenzyme becomes the pyruvoyl prosthetic group, which constitutes an essential element of the active site of the mature decarboxylase.</text>
</comment>
<keyword evidence="9 12" id="KW-0456">Lyase</keyword>
<evidence type="ECO:0000256" key="5">
    <source>
        <dbReference type="ARBA" id="ARBA00023098"/>
    </source>
</evidence>
<feature type="region of interest" description="Disordered" evidence="13">
    <location>
        <begin position="1692"/>
        <end position="1741"/>
    </location>
</feature>
<feature type="domain" description="C2" evidence="14">
    <location>
        <begin position="250"/>
        <end position="375"/>
    </location>
</feature>
<feature type="domain" description="C2" evidence="14">
    <location>
        <begin position="36"/>
        <end position="152"/>
    </location>
</feature>
<evidence type="ECO:0000256" key="6">
    <source>
        <dbReference type="ARBA" id="ARBA00023136"/>
    </source>
</evidence>
<keyword evidence="11 12" id="KW-0670">Pyruvate</keyword>
<evidence type="ECO:0000256" key="11">
    <source>
        <dbReference type="ARBA" id="ARBA00023317"/>
    </source>
</evidence>
<keyword evidence="2 12" id="KW-0444">Lipid biosynthesis</keyword>
<comment type="subunit">
    <text evidence="12">Heterodimer of a large membrane-associated beta subunit and a small pyruvoyl-containing alpha subunit. Interacts with pstB2. This interaction may be a means to structurally tether the donor membrane (ER) harboring PstB2 to acceptor membranes (Golgi/endosomes) harboring PSD2 during PtdSer transport to the site of PtdEtn synthesis.</text>
</comment>
<feature type="chain" id="PRO_5023491381" description="Phosphatidylserine decarboxylase 2 alpha chain" evidence="12">
    <location>
        <begin position="1012"/>
        <end position="1882"/>
    </location>
</feature>
<dbReference type="GO" id="GO:0000444">
    <property type="term" value="C:MIS12/MIND type complex"/>
    <property type="evidence" value="ECO:0007669"/>
    <property type="project" value="InterPro"/>
</dbReference>
<feature type="compositionally biased region" description="Low complexity" evidence="13">
    <location>
        <begin position="1653"/>
        <end position="1666"/>
    </location>
</feature>
<feature type="compositionally biased region" description="Polar residues" evidence="13">
    <location>
        <begin position="408"/>
        <end position="421"/>
    </location>
</feature>
<feature type="compositionally biased region" description="Polar residues" evidence="13">
    <location>
        <begin position="1769"/>
        <end position="1782"/>
    </location>
</feature>
<evidence type="ECO:0000256" key="2">
    <source>
        <dbReference type="ARBA" id="ARBA00022516"/>
    </source>
</evidence>
<feature type="chain" id="PRO_5023491380" description="Phosphatidylserine decarboxylase 2 beta chain" evidence="12">
    <location>
        <begin position="1"/>
        <end position="1011"/>
    </location>
</feature>
<dbReference type="FunFam" id="1.10.238.10:FF:000445">
    <property type="entry name" value="Phosphatidylserine decarboxylase proenzyme 2"/>
    <property type="match status" value="1"/>
</dbReference>
<feature type="compositionally biased region" description="Low complexity" evidence="13">
    <location>
        <begin position="425"/>
        <end position="441"/>
    </location>
</feature>
<dbReference type="PROSITE" id="PS50004">
    <property type="entry name" value="C2"/>
    <property type="match status" value="2"/>
</dbReference>
<dbReference type="GO" id="GO:0005509">
    <property type="term" value="F:calcium ion binding"/>
    <property type="evidence" value="ECO:0007669"/>
    <property type="project" value="InterPro"/>
</dbReference>
<dbReference type="PROSITE" id="PS00018">
    <property type="entry name" value="EF_HAND_1"/>
    <property type="match status" value="1"/>
</dbReference>
<dbReference type="Gene3D" id="1.10.238.10">
    <property type="entry name" value="EF-hand"/>
    <property type="match status" value="1"/>
</dbReference>
<dbReference type="PROSITE" id="PS50222">
    <property type="entry name" value="EF_HAND_2"/>
    <property type="match status" value="1"/>
</dbReference>
<comment type="subcellular location">
    <subcellularLocation>
        <location evidence="12">Golgi apparatus membrane</location>
        <topology evidence="12">Peripheral membrane protein</topology>
        <orientation evidence="12">Cytoplasmic side</orientation>
    </subcellularLocation>
    <subcellularLocation>
        <location evidence="12">Endosome membrane</location>
        <topology evidence="12">Peripheral membrane protein</topology>
        <orientation evidence="12">Cytoplasmic side</orientation>
    </subcellularLocation>
</comment>
<keyword evidence="8 12" id="KW-0594">Phospholipid biosynthesis</keyword>
<evidence type="ECO:0000256" key="10">
    <source>
        <dbReference type="ARBA" id="ARBA00023264"/>
    </source>
</evidence>
<dbReference type="EC" id="4.1.1.65" evidence="12"/>